<comment type="caution">
    <text evidence="2">The sequence shown here is derived from an EMBL/GenBank/DDBJ whole genome shotgun (WGS) entry which is preliminary data.</text>
</comment>
<proteinExistence type="predicted"/>
<feature type="transmembrane region" description="Helical" evidence="1">
    <location>
        <begin position="14"/>
        <end position="35"/>
    </location>
</feature>
<organism evidence="2 3">
    <name type="scientific">Filimonas zeae</name>
    <dbReference type="NCBI Taxonomy" id="1737353"/>
    <lineage>
        <taxon>Bacteria</taxon>
        <taxon>Pseudomonadati</taxon>
        <taxon>Bacteroidota</taxon>
        <taxon>Chitinophagia</taxon>
        <taxon>Chitinophagales</taxon>
        <taxon>Chitinophagaceae</taxon>
        <taxon>Filimonas</taxon>
    </lineage>
</organism>
<reference evidence="2" key="2">
    <citation type="submission" date="2020-09" db="EMBL/GenBank/DDBJ databases">
        <authorList>
            <person name="Sun Q."/>
            <person name="Zhou Y."/>
        </authorList>
    </citation>
    <scope>NUCLEOTIDE SEQUENCE</scope>
    <source>
        <strain evidence="2">CGMCC 1.15290</strain>
    </source>
</reference>
<dbReference type="Proteomes" id="UP000627292">
    <property type="component" value="Unassembled WGS sequence"/>
</dbReference>
<keyword evidence="3" id="KW-1185">Reference proteome</keyword>
<sequence>MPETKIQKIWKDPVWSKVISALIITSGTVVYSYIISKSKDITFISSFNDFWNSPIKLWIVVVAFIVYLVIVWIKKYYQGKKNQRFVYDDKTLALDTHLFDKIRKDLLPQDGTIYWLRHNNFAGFSFNDEYLNQLDNIEYEARKSDFEFLNPELEILKNDLIREINTFTSLIAVNTFPTHNGRQTVPPEWEEQQSERFWNVVNEIHKNKDRVCESYDKLITSGRRILKV</sequence>
<accession>A0A917J1U1</accession>
<evidence type="ECO:0000313" key="2">
    <source>
        <dbReference type="EMBL" id="GGH70332.1"/>
    </source>
</evidence>
<protein>
    <submittedName>
        <fullName evidence="2">Uncharacterized protein</fullName>
    </submittedName>
</protein>
<feature type="transmembrane region" description="Helical" evidence="1">
    <location>
        <begin position="55"/>
        <end position="73"/>
    </location>
</feature>
<reference evidence="2" key="1">
    <citation type="journal article" date="2014" name="Int. J. Syst. Evol. Microbiol.">
        <title>Complete genome sequence of Corynebacterium casei LMG S-19264T (=DSM 44701T), isolated from a smear-ripened cheese.</title>
        <authorList>
            <consortium name="US DOE Joint Genome Institute (JGI-PGF)"/>
            <person name="Walter F."/>
            <person name="Albersmeier A."/>
            <person name="Kalinowski J."/>
            <person name="Ruckert C."/>
        </authorList>
    </citation>
    <scope>NUCLEOTIDE SEQUENCE</scope>
    <source>
        <strain evidence="2">CGMCC 1.15290</strain>
    </source>
</reference>
<keyword evidence="1" id="KW-0472">Membrane</keyword>
<evidence type="ECO:0000313" key="3">
    <source>
        <dbReference type="Proteomes" id="UP000627292"/>
    </source>
</evidence>
<evidence type="ECO:0000256" key="1">
    <source>
        <dbReference type="SAM" id="Phobius"/>
    </source>
</evidence>
<gene>
    <name evidence="2" type="ORF">GCM10011379_28500</name>
</gene>
<keyword evidence="1" id="KW-1133">Transmembrane helix</keyword>
<dbReference type="RefSeq" id="WP_188953347.1">
    <property type="nucleotide sequence ID" value="NZ_BMIB01000003.1"/>
</dbReference>
<name>A0A917J1U1_9BACT</name>
<keyword evidence="1" id="KW-0812">Transmembrane</keyword>
<dbReference type="EMBL" id="BMIB01000003">
    <property type="protein sequence ID" value="GGH70332.1"/>
    <property type="molecule type" value="Genomic_DNA"/>
</dbReference>
<dbReference type="AlphaFoldDB" id="A0A917J1U1"/>